<organism evidence="1 2">
    <name type="scientific">Sphingomonas panacisoli</name>
    <dbReference type="NCBI Taxonomy" id="1813879"/>
    <lineage>
        <taxon>Bacteria</taxon>
        <taxon>Pseudomonadati</taxon>
        <taxon>Pseudomonadota</taxon>
        <taxon>Alphaproteobacteria</taxon>
        <taxon>Sphingomonadales</taxon>
        <taxon>Sphingomonadaceae</taxon>
        <taxon>Sphingomonas</taxon>
    </lineage>
</organism>
<dbReference type="OrthoDB" id="9809792at2"/>
<protein>
    <submittedName>
        <fullName evidence="1">Uncharacterized protein</fullName>
    </submittedName>
</protein>
<dbReference type="KEGG" id="spai:FPZ24_01620"/>
<dbReference type="EMBL" id="CP042306">
    <property type="protein sequence ID" value="QDZ06328.1"/>
    <property type="molecule type" value="Genomic_DNA"/>
</dbReference>
<sequence length="192" mass="20861">MGRTTTMFQLVARAGTVAIVLAGWAGVAFGQALPAPIHVPAPGGEVVLTTVFDKQIYDEDQLSAVRRAGDWLYFSGSVVGASKPIGPDDFEQRLDRVFRLIGDKLCAAGASFADVVAMRSYHAWRNPAFTGTKDEHNAVFDKVRKRYFLAPYPTWTAIGVDQLYASPGLVEIELTAYAPRRRGAGRAQACPK</sequence>
<gene>
    <name evidence="1" type="ORF">FPZ24_01620</name>
</gene>
<dbReference type="SUPFAM" id="SSF55298">
    <property type="entry name" value="YjgF-like"/>
    <property type="match status" value="1"/>
</dbReference>
<dbReference type="InterPro" id="IPR035959">
    <property type="entry name" value="RutC-like_sf"/>
</dbReference>
<accession>A0A5B8LDS5</accession>
<evidence type="ECO:0000313" key="1">
    <source>
        <dbReference type="EMBL" id="QDZ06328.1"/>
    </source>
</evidence>
<dbReference type="AlphaFoldDB" id="A0A5B8LDS5"/>
<keyword evidence="2" id="KW-1185">Reference proteome</keyword>
<dbReference type="Proteomes" id="UP000315673">
    <property type="component" value="Chromosome"/>
</dbReference>
<dbReference type="Pfam" id="PF01042">
    <property type="entry name" value="Ribonuc_L-PSP"/>
    <property type="match status" value="1"/>
</dbReference>
<proteinExistence type="predicted"/>
<dbReference type="Gene3D" id="3.30.1330.40">
    <property type="entry name" value="RutC-like"/>
    <property type="match status" value="1"/>
</dbReference>
<reference evidence="1 2" key="1">
    <citation type="submission" date="2019-07" db="EMBL/GenBank/DDBJ databases">
        <title>Full genome sequence of Sphingomonas sp. 4R-6-7(HKS19).</title>
        <authorList>
            <person name="Im W.-T."/>
        </authorList>
    </citation>
    <scope>NUCLEOTIDE SEQUENCE [LARGE SCALE GENOMIC DNA]</scope>
    <source>
        <strain evidence="1 2">HKS19</strain>
    </source>
</reference>
<dbReference type="InterPro" id="IPR006175">
    <property type="entry name" value="YjgF/YER057c/UK114"/>
</dbReference>
<evidence type="ECO:0000313" key="2">
    <source>
        <dbReference type="Proteomes" id="UP000315673"/>
    </source>
</evidence>
<name>A0A5B8LDS5_9SPHN</name>